<name>A0AAD7G1E0_MYCRO</name>
<feature type="compositionally biased region" description="Polar residues" evidence="5">
    <location>
        <begin position="1"/>
        <end position="15"/>
    </location>
</feature>
<reference evidence="6" key="1">
    <citation type="submission" date="2023-03" db="EMBL/GenBank/DDBJ databases">
        <title>Massive genome expansion in bonnet fungi (Mycena s.s.) driven by repeated elements and novel gene families across ecological guilds.</title>
        <authorList>
            <consortium name="Lawrence Berkeley National Laboratory"/>
            <person name="Harder C.B."/>
            <person name="Miyauchi S."/>
            <person name="Viragh M."/>
            <person name="Kuo A."/>
            <person name="Thoen E."/>
            <person name="Andreopoulos B."/>
            <person name="Lu D."/>
            <person name="Skrede I."/>
            <person name="Drula E."/>
            <person name="Henrissat B."/>
            <person name="Morin E."/>
            <person name="Kohler A."/>
            <person name="Barry K."/>
            <person name="LaButti K."/>
            <person name="Morin E."/>
            <person name="Salamov A."/>
            <person name="Lipzen A."/>
            <person name="Mereny Z."/>
            <person name="Hegedus B."/>
            <person name="Baldrian P."/>
            <person name="Stursova M."/>
            <person name="Weitz H."/>
            <person name="Taylor A."/>
            <person name="Grigoriev I.V."/>
            <person name="Nagy L.G."/>
            <person name="Martin F."/>
            <person name="Kauserud H."/>
        </authorList>
    </citation>
    <scope>NUCLEOTIDE SEQUENCE</scope>
    <source>
        <strain evidence="6">CBHHK067</strain>
    </source>
</reference>
<dbReference type="PANTHER" id="PTHR46910">
    <property type="entry name" value="TRANSCRIPTION FACTOR PDR1"/>
    <property type="match status" value="1"/>
</dbReference>
<evidence type="ECO:0000313" key="6">
    <source>
        <dbReference type="EMBL" id="KAJ7657944.1"/>
    </source>
</evidence>
<evidence type="ECO:0000256" key="1">
    <source>
        <dbReference type="ARBA" id="ARBA00004123"/>
    </source>
</evidence>
<protein>
    <submittedName>
        <fullName evidence="6">Uncharacterized protein</fullName>
    </submittedName>
</protein>
<evidence type="ECO:0000256" key="4">
    <source>
        <dbReference type="ARBA" id="ARBA00023242"/>
    </source>
</evidence>
<dbReference type="AlphaFoldDB" id="A0AAD7G1E0"/>
<dbReference type="Proteomes" id="UP001221757">
    <property type="component" value="Unassembled WGS sequence"/>
</dbReference>
<comment type="caution">
    <text evidence="6">The sequence shown here is derived from an EMBL/GenBank/DDBJ whole genome shotgun (WGS) entry which is preliminary data.</text>
</comment>
<evidence type="ECO:0000313" key="7">
    <source>
        <dbReference type="Proteomes" id="UP001221757"/>
    </source>
</evidence>
<keyword evidence="2" id="KW-0479">Metal-binding</keyword>
<dbReference type="EMBL" id="JARKIE010000286">
    <property type="protein sequence ID" value="KAJ7657944.1"/>
    <property type="molecule type" value="Genomic_DNA"/>
</dbReference>
<dbReference type="CDD" id="cd12148">
    <property type="entry name" value="fungal_TF_MHR"/>
    <property type="match status" value="1"/>
</dbReference>
<dbReference type="PANTHER" id="PTHR46910:SF3">
    <property type="entry name" value="HALOTOLERANCE PROTEIN 9-RELATED"/>
    <property type="match status" value="1"/>
</dbReference>
<dbReference type="GO" id="GO:0003677">
    <property type="term" value="F:DNA binding"/>
    <property type="evidence" value="ECO:0007669"/>
    <property type="project" value="UniProtKB-KW"/>
</dbReference>
<gene>
    <name evidence="6" type="ORF">B0H17DRAFT_1262783</name>
</gene>
<dbReference type="GO" id="GO:0046872">
    <property type="term" value="F:metal ion binding"/>
    <property type="evidence" value="ECO:0007669"/>
    <property type="project" value="UniProtKB-KW"/>
</dbReference>
<proteinExistence type="predicted"/>
<feature type="region of interest" description="Disordered" evidence="5">
    <location>
        <begin position="343"/>
        <end position="406"/>
    </location>
</feature>
<feature type="region of interest" description="Disordered" evidence="5">
    <location>
        <begin position="1"/>
        <end position="29"/>
    </location>
</feature>
<dbReference type="GO" id="GO:0005634">
    <property type="term" value="C:nucleus"/>
    <property type="evidence" value="ECO:0007669"/>
    <property type="project" value="UniProtKB-SubCell"/>
</dbReference>
<evidence type="ECO:0000256" key="3">
    <source>
        <dbReference type="ARBA" id="ARBA00023125"/>
    </source>
</evidence>
<keyword evidence="4" id="KW-0539">Nucleus</keyword>
<accession>A0AAD7G1E0</accession>
<evidence type="ECO:0000256" key="5">
    <source>
        <dbReference type="SAM" id="MobiDB-lite"/>
    </source>
</evidence>
<evidence type="ECO:0000256" key="2">
    <source>
        <dbReference type="ARBA" id="ARBA00022723"/>
    </source>
</evidence>
<feature type="compositionally biased region" description="Basic and acidic residues" evidence="5">
    <location>
        <begin position="18"/>
        <end position="29"/>
    </location>
</feature>
<keyword evidence="7" id="KW-1185">Reference proteome</keyword>
<organism evidence="6 7">
    <name type="scientific">Mycena rosella</name>
    <name type="common">Pink bonnet</name>
    <name type="synonym">Agaricus rosellus</name>
    <dbReference type="NCBI Taxonomy" id="1033263"/>
    <lineage>
        <taxon>Eukaryota</taxon>
        <taxon>Fungi</taxon>
        <taxon>Dikarya</taxon>
        <taxon>Basidiomycota</taxon>
        <taxon>Agaricomycotina</taxon>
        <taxon>Agaricomycetes</taxon>
        <taxon>Agaricomycetidae</taxon>
        <taxon>Agaricales</taxon>
        <taxon>Marasmiineae</taxon>
        <taxon>Mycenaceae</taxon>
        <taxon>Mycena</taxon>
    </lineage>
</organism>
<comment type="subcellular location">
    <subcellularLocation>
        <location evidence="1">Nucleus</location>
    </subcellularLocation>
</comment>
<sequence length="1045" mass="116041">MATKLPNSIDTQSLISTEKSDDTDTDSNDDHPGCFLESLLRKVIKPTLVIDMKREVNSDTEHQTQWEITSELFVPQLFPEPELLKTLFDIFFDQINSLVYVVHIPTLRSTIAAGLHLRDQKCGTVVLTACALGTKFSEDPRVFLEGTNSEHSAGWRWCQQVRPVPTSFLVAPSLYDLQLICLSLLYLAGGSSPEECWTLVGLVENLLDASLLGYKNELANGKAKRPSEYMTFVRPAEMCEAQVCSPKVKVCRGLSRLASQGYKHVSIFFASSKQFPGLRASPITCALSPSIFMASRSTCGPKTEPVARTTVKLHRERDEERKLKEQVFDAPRVSAGAFMAERRRKADAIHDPAVPSTSRLSQQQPQQPASFAPAEGIEMSVPNDMSSTNSNEVHTTSRPAADSGEDVDMIDVSLPRTTSTVSAAQAPPSVQPLEPRDSLAEESPFWFWQLILMTTAWMHTHYHTPHRACTLLLKVLRSIFICLILIKPNDKVPVTLTTTFKRLGLNEDFEIRAICPQCRQAYPEQSPADLMCSQCNVPLFNTPTRPVSTGISLISSSRAKSKAKPRPILQSPYLLPSTQIIEFLNRDGNEIACESYLTRAAVPGKMRDIQDGKICQSLKGPDGRKFFETGPSRPDPDELRIGLCFGEDGFAFTRSNNSGTHTTGAASFCITGLPHHQRYRPRNLLPTSLAPGPHEETADELQRPLAAIVTNLLMLYDDGIFVRTPKYPNEQGAVCELFLSPCAAIIGGFSDHKSSDFLCTRCHIKHDDIQTPAGLRVDGIVKTQWLDAWIKDPPALHKRTEINAREIDQIHDYLETMEMPSWVARLPNQVGYPAGGNLTADEWKGMLLVFCPLNLPHIWAEWSTPEPKPIRMFENDPDLLLKFASCCKILLAGTVDPDALPRAQQLLEDYLAGFLELLKSYDTNNHGDGELEVTFFREFHRDANLHEVLQKLAKKDVVEGLTPEEQCIAENARMILATDGDVRGTVASLTCEIETLSADLGTNFSMGSAVLKDIPSGLQQDILEYYNTTYPTIPIIPVLPQLLPA</sequence>
<feature type="compositionally biased region" description="Polar residues" evidence="5">
    <location>
        <begin position="383"/>
        <end position="398"/>
    </location>
</feature>
<dbReference type="GO" id="GO:0003700">
    <property type="term" value="F:DNA-binding transcription factor activity"/>
    <property type="evidence" value="ECO:0007669"/>
    <property type="project" value="InterPro"/>
</dbReference>
<feature type="compositionally biased region" description="Low complexity" evidence="5">
    <location>
        <begin position="361"/>
        <end position="374"/>
    </location>
</feature>
<keyword evidence="3" id="KW-0238">DNA-binding</keyword>
<dbReference type="InterPro" id="IPR050987">
    <property type="entry name" value="AtrR-like"/>
</dbReference>